<dbReference type="Pfam" id="PF09423">
    <property type="entry name" value="PhoD"/>
    <property type="match status" value="1"/>
</dbReference>
<organism evidence="4 5">
    <name type="scientific">Sphingomonas jeddahensis</name>
    <dbReference type="NCBI Taxonomy" id="1915074"/>
    <lineage>
        <taxon>Bacteria</taxon>
        <taxon>Pseudomonadati</taxon>
        <taxon>Pseudomonadota</taxon>
        <taxon>Alphaproteobacteria</taxon>
        <taxon>Sphingomonadales</taxon>
        <taxon>Sphingomonadaceae</taxon>
        <taxon>Sphingomonas</taxon>
    </lineage>
</organism>
<dbReference type="Gene3D" id="2.60.40.380">
    <property type="entry name" value="Purple acid phosphatase-like, N-terminal"/>
    <property type="match status" value="1"/>
</dbReference>
<accession>A0A1V2EVZ9</accession>
<proteinExistence type="predicted"/>
<dbReference type="CDD" id="cd07389">
    <property type="entry name" value="MPP_PhoD"/>
    <property type="match status" value="1"/>
</dbReference>
<keyword evidence="4" id="KW-0378">Hydrolase</keyword>
<feature type="region of interest" description="Disordered" evidence="1">
    <location>
        <begin position="237"/>
        <end position="256"/>
    </location>
</feature>
<dbReference type="SUPFAM" id="SSF56300">
    <property type="entry name" value="Metallo-dependent phosphatases"/>
    <property type="match status" value="1"/>
</dbReference>
<keyword evidence="5" id="KW-1185">Reference proteome</keyword>
<feature type="domain" description="Phospholipase D N-terminal" evidence="3">
    <location>
        <begin position="39"/>
        <end position="128"/>
    </location>
</feature>
<protein>
    <submittedName>
        <fullName evidence="4">Phospholipase D</fullName>
        <ecNumber evidence="4">3.1.4.4</ecNumber>
    </submittedName>
</protein>
<feature type="domain" description="PhoD-like phosphatase metallophosphatase" evidence="2">
    <location>
        <begin position="140"/>
        <end position="514"/>
    </location>
</feature>
<evidence type="ECO:0000313" key="5">
    <source>
        <dbReference type="Proteomes" id="UP000188729"/>
    </source>
</evidence>
<dbReference type="Pfam" id="PF16655">
    <property type="entry name" value="PhoD_N"/>
    <property type="match status" value="1"/>
</dbReference>
<dbReference type="InterPro" id="IPR018946">
    <property type="entry name" value="PhoD-like_MPP"/>
</dbReference>
<dbReference type="RefSeq" id="WP_076744023.1">
    <property type="nucleotide sequence ID" value="NZ_MPSB01000004.1"/>
</dbReference>
<dbReference type="PROSITE" id="PS51318">
    <property type="entry name" value="TAT"/>
    <property type="match status" value="1"/>
</dbReference>
<evidence type="ECO:0000259" key="3">
    <source>
        <dbReference type="Pfam" id="PF16655"/>
    </source>
</evidence>
<dbReference type="InterPro" id="IPR038607">
    <property type="entry name" value="PhoD-like_sf"/>
</dbReference>
<dbReference type="PANTHER" id="PTHR43606">
    <property type="entry name" value="PHOSPHATASE, PUTATIVE (AFU_ORTHOLOGUE AFUA_6G08710)-RELATED"/>
    <property type="match status" value="1"/>
</dbReference>
<dbReference type="PANTHER" id="PTHR43606:SF2">
    <property type="entry name" value="ALKALINE PHOSPHATASE FAMILY PROTEIN (AFU_ORTHOLOGUE AFUA_5G03860)"/>
    <property type="match status" value="1"/>
</dbReference>
<sequence>MIDVSRRSLLATGMFGAGALAIPGLASAQTVLAARGFTHSVASGEPGLDEMLLWTRYVPASGDHVRLRLELSETPEFTRVAAGGETVTGPWRDWTAKVTVTGLHPGRIYHYRFVAPDGTRSPVGRTKTLPDDRAASFKAAIFSCSNIGFGFFNAYAHAAARDDLDLGLHLGDYFYEYANNTYPGAEQLVANRLPLPKGEIIHLADYRLRYASYRADPDLQALHARLPVIASWDDHESANNSWEGGAQNHDPATEGAWSDRKAAAIQAWREWMPVSDEPWKAYEIGTLATLFRTDTRLSGRSQSPELGEMLRAADPMRALAQYRDGAWNDPARTMLGTQQEAWLHHGLGRSVKQGARWQIVGFGTIMGTMRVPPETAGWISQARPGAAPYIQGAVAAGKAGLPSDLDNWGGYPAARARFLASAQAAEANLIVLCGDSHNAWAFDLAQDGGKGAAVGVEFAGHAVTSSGFETALAVDPETVARALVSASPELKWCDTSRRGYMALTVTPDRVSNDWLFVGSVRTRNAAARVGHTAHVQRGRRQMLA</sequence>
<dbReference type="Proteomes" id="UP000188729">
    <property type="component" value="Unassembled WGS sequence"/>
</dbReference>
<comment type="caution">
    <text evidence="4">The sequence shown here is derived from an EMBL/GenBank/DDBJ whole genome shotgun (WGS) entry which is preliminary data.</text>
</comment>
<dbReference type="InterPro" id="IPR032093">
    <property type="entry name" value="PhoD_N"/>
</dbReference>
<dbReference type="OrthoDB" id="327733at2"/>
<dbReference type="GO" id="GO:0004630">
    <property type="term" value="F:phospholipase D activity"/>
    <property type="evidence" value="ECO:0007669"/>
    <property type="project" value="UniProtKB-EC"/>
</dbReference>
<dbReference type="AlphaFoldDB" id="A0A1V2EVZ9"/>
<dbReference type="EC" id="3.1.4.4" evidence="4"/>
<reference evidence="4 5" key="1">
    <citation type="submission" date="2016-11" db="EMBL/GenBank/DDBJ databases">
        <title>Genome sequence of Sphingomonas jeddahensis G39.</title>
        <authorList>
            <person name="Poehlein A."/>
            <person name="Wuebbeler J.H."/>
            <person name="Steinbuechel A."/>
            <person name="Daniel R."/>
        </authorList>
    </citation>
    <scope>NUCLEOTIDE SEQUENCE [LARGE SCALE GENOMIC DNA]</scope>
    <source>
        <strain evidence="4 5">G39</strain>
    </source>
</reference>
<name>A0A1V2EVZ9_9SPHN</name>
<dbReference type="STRING" id="1915074.SPHI_12430"/>
<evidence type="ECO:0000256" key="1">
    <source>
        <dbReference type="SAM" id="MobiDB-lite"/>
    </source>
</evidence>
<evidence type="ECO:0000313" key="4">
    <source>
        <dbReference type="EMBL" id="ONF96458.1"/>
    </source>
</evidence>
<dbReference type="Gene3D" id="3.60.21.70">
    <property type="entry name" value="PhoD-like phosphatase"/>
    <property type="match status" value="1"/>
</dbReference>
<dbReference type="InterPro" id="IPR029052">
    <property type="entry name" value="Metallo-depent_PP-like"/>
</dbReference>
<dbReference type="InterPro" id="IPR052900">
    <property type="entry name" value="Phospholipid_Metab_Enz"/>
</dbReference>
<gene>
    <name evidence="4" type="primary">pld</name>
    <name evidence="4" type="ORF">SPHI_12430</name>
</gene>
<evidence type="ECO:0000259" key="2">
    <source>
        <dbReference type="Pfam" id="PF09423"/>
    </source>
</evidence>
<dbReference type="EMBL" id="MPSB01000004">
    <property type="protein sequence ID" value="ONF96458.1"/>
    <property type="molecule type" value="Genomic_DNA"/>
</dbReference>
<dbReference type="InterPro" id="IPR006311">
    <property type="entry name" value="TAT_signal"/>
</dbReference>